<dbReference type="RefSeq" id="XP_022483875.1">
    <property type="nucleotide sequence ID" value="XM_022636343.1"/>
</dbReference>
<name>A0A1F5L616_PENAI</name>
<sequence length="230" mass="26191">MRLLALSRYDEGAVRKIMSFQLHSRLIQDMSSLADPVAVYNRSAGKWRYYKLSIAGAVILGTLTLAGLIFLLGWYIRRARQARRLRNRGSRESDHFGLSTVSLARTSKSIDAFLVKDADPERTSLMFSRSPSPSVTIVLDDSEHRNSLAEVYRTSWNASASTLGNAIVEISKQLDSAFDELYSESIDSIRCEPNKPILPLVDHNIWRHRGWLWLSFQSRFNLLAYESEPH</sequence>
<evidence type="ECO:0000313" key="2">
    <source>
        <dbReference type="EMBL" id="OGE48420.1"/>
    </source>
</evidence>
<protein>
    <submittedName>
        <fullName evidence="2">Uncharacterized protein</fullName>
    </submittedName>
</protein>
<dbReference type="STRING" id="1835702.A0A1F5L616"/>
<evidence type="ECO:0000313" key="3">
    <source>
        <dbReference type="Proteomes" id="UP000177622"/>
    </source>
</evidence>
<keyword evidence="3" id="KW-1185">Reference proteome</keyword>
<keyword evidence="1" id="KW-0812">Transmembrane</keyword>
<accession>A0A1F5L616</accession>
<organism evidence="2 3">
    <name type="scientific">Penicillium arizonense</name>
    <dbReference type="NCBI Taxonomy" id="1835702"/>
    <lineage>
        <taxon>Eukaryota</taxon>
        <taxon>Fungi</taxon>
        <taxon>Dikarya</taxon>
        <taxon>Ascomycota</taxon>
        <taxon>Pezizomycotina</taxon>
        <taxon>Eurotiomycetes</taxon>
        <taxon>Eurotiomycetidae</taxon>
        <taxon>Eurotiales</taxon>
        <taxon>Aspergillaceae</taxon>
        <taxon>Penicillium</taxon>
    </lineage>
</organism>
<proteinExistence type="predicted"/>
<keyword evidence="1" id="KW-0472">Membrane</keyword>
<dbReference type="OrthoDB" id="4501674at2759"/>
<reference evidence="2 3" key="1">
    <citation type="journal article" date="2016" name="Sci. Rep.">
        <title>Penicillium arizonense, a new, genome sequenced fungal species, reveals a high chemical diversity in secreted metabolites.</title>
        <authorList>
            <person name="Grijseels S."/>
            <person name="Nielsen J.C."/>
            <person name="Randelovic M."/>
            <person name="Nielsen J."/>
            <person name="Nielsen K.F."/>
            <person name="Workman M."/>
            <person name="Frisvad J.C."/>
        </authorList>
    </citation>
    <scope>NUCLEOTIDE SEQUENCE [LARGE SCALE GENOMIC DNA]</scope>
    <source>
        <strain evidence="2 3">CBS 141311</strain>
    </source>
</reference>
<gene>
    <name evidence="2" type="ORF">PENARI_c029G11358</name>
</gene>
<dbReference type="EMBL" id="LXJU01000029">
    <property type="protein sequence ID" value="OGE48420.1"/>
    <property type="molecule type" value="Genomic_DNA"/>
</dbReference>
<comment type="caution">
    <text evidence="2">The sequence shown here is derived from an EMBL/GenBank/DDBJ whole genome shotgun (WGS) entry which is preliminary data.</text>
</comment>
<dbReference type="Proteomes" id="UP000177622">
    <property type="component" value="Unassembled WGS sequence"/>
</dbReference>
<keyword evidence="1" id="KW-1133">Transmembrane helix</keyword>
<evidence type="ECO:0000256" key="1">
    <source>
        <dbReference type="SAM" id="Phobius"/>
    </source>
</evidence>
<feature type="transmembrane region" description="Helical" evidence="1">
    <location>
        <begin position="52"/>
        <end position="76"/>
    </location>
</feature>
<dbReference type="AlphaFoldDB" id="A0A1F5L616"/>
<dbReference type="GeneID" id="34581077"/>